<proteinExistence type="predicted"/>
<name>A0ABP9PNI0_9PSEU</name>
<dbReference type="Pfam" id="PF16884">
    <property type="entry name" value="ADH_N_2"/>
    <property type="match status" value="1"/>
</dbReference>
<dbReference type="EMBL" id="BAABJP010000004">
    <property type="protein sequence ID" value="GAA5149425.1"/>
    <property type="molecule type" value="Genomic_DNA"/>
</dbReference>
<dbReference type="InterPro" id="IPR036291">
    <property type="entry name" value="NAD(P)-bd_dom_sf"/>
</dbReference>
<organism evidence="4 5">
    <name type="scientific">Pseudonocardia eucalypti</name>
    <dbReference type="NCBI Taxonomy" id="648755"/>
    <lineage>
        <taxon>Bacteria</taxon>
        <taxon>Bacillati</taxon>
        <taxon>Actinomycetota</taxon>
        <taxon>Actinomycetes</taxon>
        <taxon>Pseudonocardiales</taxon>
        <taxon>Pseudonocardiaceae</taxon>
        <taxon>Pseudonocardia</taxon>
    </lineage>
</organism>
<accession>A0ABP9PNI0</accession>
<comment type="caution">
    <text evidence="4">The sequence shown here is derived from an EMBL/GenBank/DDBJ whole genome shotgun (WGS) entry which is preliminary data.</text>
</comment>
<feature type="domain" description="Alcohol dehydrogenase-like C-terminal" evidence="2">
    <location>
        <begin position="163"/>
        <end position="299"/>
    </location>
</feature>
<dbReference type="SUPFAM" id="SSF50129">
    <property type="entry name" value="GroES-like"/>
    <property type="match status" value="1"/>
</dbReference>
<dbReference type="InterPro" id="IPR013149">
    <property type="entry name" value="ADH-like_C"/>
</dbReference>
<dbReference type="InterPro" id="IPR041694">
    <property type="entry name" value="ADH_N_2"/>
</dbReference>
<dbReference type="Proteomes" id="UP001428817">
    <property type="component" value="Unassembled WGS sequence"/>
</dbReference>
<dbReference type="Gene3D" id="3.40.50.720">
    <property type="entry name" value="NAD(P)-binding Rossmann-like Domain"/>
    <property type="match status" value="1"/>
</dbReference>
<dbReference type="CDD" id="cd05288">
    <property type="entry name" value="PGDH"/>
    <property type="match status" value="1"/>
</dbReference>
<dbReference type="Pfam" id="PF00107">
    <property type="entry name" value="ADH_zinc_N"/>
    <property type="match status" value="1"/>
</dbReference>
<dbReference type="InterPro" id="IPR011032">
    <property type="entry name" value="GroES-like_sf"/>
</dbReference>
<evidence type="ECO:0000259" key="2">
    <source>
        <dbReference type="Pfam" id="PF00107"/>
    </source>
</evidence>
<keyword evidence="1" id="KW-0560">Oxidoreductase</keyword>
<protein>
    <submittedName>
        <fullName evidence="4">NADP-dependent oxidoreductase</fullName>
    </submittedName>
</protein>
<dbReference type="PANTHER" id="PTHR43205">
    <property type="entry name" value="PROSTAGLANDIN REDUCTASE"/>
    <property type="match status" value="1"/>
</dbReference>
<dbReference type="SUPFAM" id="SSF51735">
    <property type="entry name" value="NAD(P)-binding Rossmann-fold domains"/>
    <property type="match status" value="1"/>
</dbReference>
<sequence>MKNTVNRLYRLRSRPRGPVRDRDLEWLEEPVGELTEGQALIRTLYLSVDPTSRVWMSSTRGYMPPVELNAVMRGVGVGQVVQSRRDDLPTGSFVQGFTGWQDYCLADDSRPEASFTVLPDPLPAPLHTFLGVLGHTGITAYIGVEIGDPKPGETFIVSAAAGAVGSIAGQLAKQRGARVVGIAGGAEKCRYVVEELGFDACVDRHADDWRAQLDEATPLGIDVDFENAGGKIMDHVLGRLNVGARIPLCGMVADYNGYGAKGYQETLLNLNQLLMQRVKLTGFIVSDHVDRFSEVIGRIAVALEEGKLRYEETVVAGLENARETLNAIFSGESRGKLVIKVADPEEL</sequence>
<dbReference type="RefSeq" id="WP_185062869.1">
    <property type="nucleotide sequence ID" value="NZ_BAABJP010000004.1"/>
</dbReference>
<evidence type="ECO:0000313" key="5">
    <source>
        <dbReference type="Proteomes" id="UP001428817"/>
    </source>
</evidence>
<gene>
    <name evidence="4" type="ORF">GCM10023321_13250</name>
</gene>
<feature type="domain" description="Oxidoreductase N-terminal" evidence="3">
    <location>
        <begin position="9"/>
        <end position="109"/>
    </location>
</feature>
<keyword evidence="5" id="KW-1185">Reference proteome</keyword>
<evidence type="ECO:0000313" key="4">
    <source>
        <dbReference type="EMBL" id="GAA5149425.1"/>
    </source>
</evidence>
<evidence type="ECO:0000256" key="1">
    <source>
        <dbReference type="ARBA" id="ARBA00023002"/>
    </source>
</evidence>
<evidence type="ECO:0000259" key="3">
    <source>
        <dbReference type="Pfam" id="PF16884"/>
    </source>
</evidence>
<dbReference type="PANTHER" id="PTHR43205:SF7">
    <property type="entry name" value="PROSTAGLANDIN REDUCTASE 1"/>
    <property type="match status" value="1"/>
</dbReference>
<reference evidence="5" key="1">
    <citation type="journal article" date="2019" name="Int. J. Syst. Evol. Microbiol.">
        <title>The Global Catalogue of Microorganisms (GCM) 10K type strain sequencing project: providing services to taxonomists for standard genome sequencing and annotation.</title>
        <authorList>
            <consortium name="The Broad Institute Genomics Platform"/>
            <consortium name="The Broad Institute Genome Sequencing Center for Infectious Disease"/>
            <person name="Wu L."/>
            <person name="Ma J."/>
        </authorList>
    </citation>
    <scope>NUCLEOTIDE SEQUENCE [LARGE SCALE GENOMIC DNA]</scope>
    <source>
        <strain evidence="5">JCM 18303</strain>
    </source>
</reference>
<dbReference type="InterPro" id="IPR045010">
    <property type="entry name" value="MDR_fam"/>
</dbReference>
<dbReference type="Gene3D" id="3.90.180.10">
    <property type="entry name" value="Medium-chain alcohol dehydrogenases, catalytic domain"/>
    <property type="match status" value="1"/>
</dbReference>